<reference evidence="2" key="1">
    <citation type="journal article" date="1991" name="J. Biol. Chem.">
        <title>The RNA component of RNase P from the archaebacterium Haloferax volcanii.</title>
        <authorList>
            <person name="Nieuwlandt D.T."/>
            <person name="Haas E.S."/>
            <person name="Daniels C.J."/>
        </authorList>
    </citation>
    <scope>NUCLEOTIDE SEQUENCE</scope>
</reference>
<accession>Q48336</accession>
<feature type="non-terminal residue" evidence="2">
    <location>
        <position position="91"/>
    </location>
</feature>
<protein>
    <submittedName>
        <fullName evidence="2">Ribonuclease P</fullName>
    </submittedName>
</protein>
<sequence>FEPPSDRFVGRAVFAPSGNALDRSPPQSRYARLDSPRGGAHRPRRLCRAGVAGNRRDDSDDCHVCGFAADHRLGNRVARGDRDPDDFASVD</sequence>
<dbReference type="EMBL" id="M61003">
    <property type="protein sequence ID" value="AAA72986.1"/>
    <property type="molecule type" value="Genomic_DNA"/>
</dbReference>
<organism evidence="2">
    <name type="scientific">Haloferax volcanii</name>
    <name type="common">Halobacterium volcanii</name>
    <dbReference type="NCBI Taxonomy" id="2246"/>
    <lineage>
        <taxon>Archaea</taxon>
        <taxon>Methanobacteriati</taxon>
        <taxon>Methanobacteriota</taxon>
        <taxon>Stenosarchaea group</taxon>
        <taxon>Halobacteria</taxon>
        <taxon>Halobacteriales</taxon>
        <taxon>Haloferacaceae</taxon>
        <taxon>Haloferax</taxon>
    </lineage>
</organism>
<name>Q48336_HALVO</name>
<evidence type="ECO:0000256" key="1">
    <source>
        <dbReference type="SAM" id="MobiDB-lite"/>
    </source>
</evidence>
<dbReference type="AlphaFoldDB" id="Q48336"/>
<gene>
    <name evidence="2" type="primary">RNaseP</name>
</gene>
<proteinExistence type="predicted"/>
<feature type="region of interest" description="Disordered" evidence="1">
    <location>
        <begin position="1"/>
        <end position="43"/>
    </location>
</feature>
<evidence type="ECO:0000313" key="2">
    <source>
        <dbReference type="EMBL" id="AAA72986.1"/>
    </source>
</evidence>